<proteinExistence type="inferred from homology"/>
<comment type="subcellular location">
    <subcellularLocation>
        <location evidence="2">Cytoplasm</location>
    </subcellularLocation>
    <subcellularLocation>
        <location evidence="1">Nucleus</location>
    </subcellularLocation>
</comment>
<reference evidence="11 12" key="1">
    <citation type="journal article" date="2018" name="Nat. Ecol. Evol.">
        <title>Genomic signatures of mitonuclear coevolution across populations of Tigriopus californicus.</title>
        <authorList>
            <person name="Barreto F.S."/>
            <person name="Watson E.T."/>
            <person name="Lima T.G."/>
            <person name="Willett C.S."/>
            <person name="Edmands S."/>
            <person name="Li W."/>
            <person name="Burton R.S."/>
        </authorList>
    </citation>
    <scope>NUCLEOTIDE SEQUENCE [LARGE SCALE GENOMIC DNA]</scope>
    <source>
        <strain evidence="11 12">San Diego</strain>
    </source>
</reference>
<accession>A0A553NEM0</accession>
<keyword evidence="12" id="KW-1185">Reference proteome</keyword>
<dbReference type="GO" id="GO:0060964">
    <property type="term" value="P:regulation of miRNA-mediated gene silencing"/>
    <property type="evidence" value="ECO:0007669"/>
    <property type="project" value="InterPro"/>
</dbReference>
<dbReference type="PANTHER" id="PTHR21358:SF4">
    <property type="entry name" value="PROTEIN MAELSTROM HOMOLOG"/>
    <property type="match status" value="1"/>
</dbReference>
<keyword evidence="7" id="KW-0943">RNA-mediated gene silencing</keyword>
<evidence type="ECO:0000256" key="6">
    <source>
        <dbReference type="ARBA" id="ARBA00023125"/>
    </source>
</evidence>
<gene>
    <name evidence="11" type="ORF">TCAL_07261</name>
</gene>
<dbReference type="Pfam" id="PF13017">
    <property type="entry name" value="Maelstrom"/>
    <property type="match status" value="1"/>
</dbReference>
<protein>
    <recommendedName>
        <fullName evidence="10">Maelstrom domain-containing protein</fullName>
    </recommendedName>
</protein>
<dbReference type="Proteomes" id="UP000318571">
    <property type="component" value="Chromosome 10"/>
</dbReference>
<keyword evidence="4" id="KW-0963">Cytoplasm</keyword>
<dbReference type="AlphaFoldDB" id="A0A553NEM0"/>
<evidence type="ECO:0000256" key="2">
    <source>
        <dbReference type="ARBA" id="ARBA00004496"/>
    </source>
</evidence>
<dbReference type="PANTHER" id="PTHR21358">
    <property type="entry name" value="PROTEIN MAELSTROM HOMOLOG"/>
    <property type="match status" value="1"/>
</dbReference>
<dbReference type="GO" id="GO:0007283">
    <property type="term" value="P:spermatogenesis"/>
    <property type="evidence" value="ECO:0007669"/>
    <property type="project" value="TreeGrafter"/>
</dbReference>
<evidence type="ECO:0000256" key="9">
    <source>
        <dbReference type="SAM" id="MobiDB-lite"/>
    </source>
</evidence>
<name>A0A553NEM0_TIGCA</name>
<evidence type="ECO:0000256" key="3">
    <source>
        <dbReference type="ARBA" id="ARBA00007057"/>
    </source>
</evidence>
<evidence type="ECO:0000259" key="10">
    <source>
        <dbReference type="Pfam" id="PF13017"/>
    </source>
</evidence>
<feature type="region of interest" description="Disordered" evidence="9">
    <location>
        <begin position="439"/>
        <end position="483"/>
    </location>
</feature>
<sequence>MGPKKKQIYNDFFFFMQDQKAILREEGRTWKDMPELVAICGPKWQLIFDSTGRSLVSIEKEKQTALEKRNDMLHYIGNLVKNSVRNGTLGQETLFFIHMNMICEIDDVRFLPGEVALCEFSIENGVTRIFETFIKPWNIPLGYGYNIRKVAETTHRIHMDSTPMCHPLASDYDRLFKGLLDFLCQNEDFDHLPPIYTLSDQVPKVEAALLEWQEQTTIRKRINWSIYSVDELYFSLSEALPSPRAKLYHATLAKDRLEHDCYMFSQEMACPYHVEVDCNHHCSQFNVQKWAFIIAEHCCDFLKYKPIPGAHKPLDCAQGYDIIKYSRPDLYPLLRNEEASYDPIQNEQSDGRPANSKITRSTPSGVHYLPNEFEKLNVKTTFSTHGNEEPSIKDEDCETDVSSILSGEFPVLNASRGSSSTRGNGYSSRGTRGWAGITSSSSVVPNPPSCDNEDQFPTLGGTRRVLGGQRGRGFGGRGRRGRY</sequence>
<dbReference type="GO" id="GO:0007140">
    <property type="term" value="P:male meiotic nuclear division"/>
    <property type="evidence" value="ECO:0007669"/>
    <property type="project" value="TreeGrafter"/>
</dbReference>
<dbReference type="EMBL" id="VCGU01000458">
    <property type="protein sequence ID" value="TRY63896.1"/>
    <property type="molecule type" value="Genomic_DNA"/>
</dbReference>
<dbReference type="InterPro" id="IPR039259">
    <property type="entry name" value="Protein_maelstrom"/>
</dbReference>
<keyword evidence="8" id="KW-0539">Nucleus</keyword>
<keyword evidence="5" id="KW-0221">Differentiation</keyword>
<dbReference type="GO" id="GO:0005634">
    <property type="term" value="C:nucleus"/>
    <property type="evidence" value="ECO:0007669"/>
    <property type="project" value="UniProtKB-SubCell"/>
</dbReference>
<evidence type="ECO:0000256" key="1">
    <source>
        <dbReference type="ARBA" id="ARBA00004123"/>
    </source>
</evidence>
<dbReference type="GO" id="GO:0030154">
    <property type="term" value="P:cell differentiation"/>
    <property type="evidence" value="ECO:0007669"/>
    <property type="project" value="UniProtKB-KW"/>
</dbReference>
<dbReference type="OMA" id="KHEIFDH"/>
<evidence type="ECO:0000313" key="12">
    <source>
        <dbReference type="Proteomes" id="UP000318571"/>
    </source>
</evidence>
<keyword evidence="6" id="KW-0238">DNA-binding</keyword>
<evidence type="ECO:0000256" key="8">
    <source>
        <dbReference type="ARBA" id="ARBA00023242"/>
    </source>
</evidence>
<dbReference type="GO" id="GO:0034587">
    <property type="term" value="P:piRNA processing"/>
    <property type="evidence" value="ECO:0007669"/>
    <property type="project" value="TreeGrafter"/>
</dbReference>
<feature type="region of interest" description="Disordered" evidence="9">
    <location>
        <begin position="341"/>
        <end position="367"/>
    </location>
</feature>
<dbReference type="GO" id="GO:0043186">
    <property type="term" value="C:P granule"/>
    <property type="evidence" value="ECO:0007669"/>
    <property type="project" value="TreeGrafter"/>
</dbReference>
<dbReference type="GO" id="GO:0045892">
    <property type="term" value="P:negative regulation of DNA-templated transcription"/>
    <property type="evidence" value="ECO:0007669"/>
    <property type="project" value="TreeGrafter"/>
</dbReference>
<feature type="domain" description="Maelstrom" evidence="10">
    <location>
        <begin position="109"/>
        <end position="314"/>
    </location>
</feature>
<comment type="similarity">
    <text evidence="3">Belongs to the maelstrom family.</text>
</comment>
<dbReference type="GO" id="GO:0043565">
    <property type="term" value="F:sequence-specific DNA binding"/>
    <property type="evidence" value="ECO:0007669"/>
    <property type="project" value="TreeGrafter"/>
</dbReference>
<evidence type="ECO:0000256" key="5">
    <source>
        <dbReference type="ARBA" id="ARBA00022782"/>
    </source>
</evidence>
<evidence type="ECO:0000313" key="11">
    <source>
        <dbReference type="EMBL" id="TRY63896.1"/>
    </source>
</evidence>
<evidence type="ECO:0000256" key="7">
    <source>
        <dbReference type="ARBA" id="ARBA00023158"/>
    </source>
</evidence>
<evidence type="ECO:0000256" key="4">
    <source>
        <dbReference type="ARBA" id="ARBA00022490"/>
    </source>
</evidence>
<dbReference type="InterPro" id="IPR024970">
    <property type="entry name" value="Maelstrom"/>
</dbReference>
<comment type="caution">
    <text evidence="11">The sequence shown here is derived from an EMBL/GenBank/DDBJ whole genome shotgun (WGS) entry which is preliminary data.</text>
</comment>
<organism evidence="11 12">
    <name type="scientific">Tigriopus californicus</name>
    <name type="common">Marine copepod</name>
    <dbReference type="NCBI Taxonomy" id="6832"/>
    <lineage>
        <taxon>Eukaryota</taxon>
        <taxon>Metazoa</taxon>
        <taxon>Ecdysozoa</taxon>
        <taxon>Arthropoda</taxon>
        <taxon>Crustacea</taxon>
        <taxon>Multicrustacea</taxon>
        <taxon>Hexanauplia</taxon>
        <taxon>Copepoda</taxon>
        <taxon>Harpacticoida</taxon>
        <taxon>Harpacticidae</taxon>
        <taxon>Tigriopus</taxon>
    </lineage>
</organism>